<dbReference type="HOGENOM" id="CLU_2388374_0_0_1"/>
<proteinExistence type="predicted"/>
<dbReference type="InParanoid" id="K1QSM9"/>
<accession>K1QSM9</accession>
<reference evidence="1" key="1">
    <citation type="journal article" date="2012" name="Nature">
        <title>The oyster genome reveals stress adaptation and complexity of shell formation.</title>
        <authorList>
            <person name="Zhang G."/>
            <person name="Fang X."/>
            <person name="Guo X."/>
            <person name="Li L."/>
            <person name="Luo R."/>
            <person name="Xu F."/>
            <person name="Yang P."/>
            <person name="Zhang L."/>
            <person name="Wang X."/>
            <person name="Qi H."/>
            <person name="Xiong Z."/>
            <person name="Que H."/>
            <person name="Xie Y."/>
            <person name="Holland P.W."/>
            <person name="Paps J."/>
            <person name="Zhu Y."/>
            <person name="Wu F."/>
            <person name="Chen Y."/>
            <person name="Wang J."/>
            <person name="Peng C."/>
            <person name="Meng J."/>
            <person name="Yang L."/>
            <person name="Liu J."/>
            <person name="Wen B."/>
            <person name="Zhang N."/>
            <person name="Huang Z."/>
            <person name="Zhu Q."/>
            <person name="Feng Y."/>
            <person name="Mount A."/>
            <person name="Hedgecock D."/>
            <person name="Xu Z."/>
            <person name="Liu Y."/>
            <person name="Domazet-Loso T."/>
            <person name="Du Y."/>
            <person name="Sun X."/>
            <person name="Zhang S."/>
            <person name="Liu B."/>
            <person name="Cheng P."/>
            <person name="Jiang X."/>
            <person name="Li J."/>
            <person name="Fan D."/>
            <person name="Wang W."/>
            <person name="Fu W."/>
            <person name="Wang T."/>
            <person name="Wang B."/>
            <person name="Zhang J."/>
            <person name="Peng Z."/>
            <person name="Li Y."/>
            <person name="Li N."/>
            <person name="Wang J."/>
            <person name="Chen M."/>
            <person name="He Y."/>
            <person name="Tan F."/>
            <person name="Song X."/>
            <person name="Zheng Q."/>
            <person name="Huang R."/>
            <person name="Yang H."/>
            <person name="Du X."/>
            <person name="Chen L."/>
            <person name="Yang M."/>
            <person name="Gaffney P.M."/>
            <person name="Wang S."/>
            <person name="Luo L."/>
            <person name="She Z."/>
            <person name="Ming Y."/>
            <person name="Huang W."/>
            <person name="Zhang S."/>
            <person name="Huang B."/>
            <person name="Zhang Y."/>
            <person name="Qu T."/>
            <person name="Ni P."/>
            <person name="Miao G."/>
            <person name="Wang J."/>
            <person name="Wang Q."/>
            <person name="Steinberg C.E."/>
            <person name="Wang H."/>
            <person name="Li N."/>
            <person name="Qian L."/>
            <person name="Zhang G."/>
            <person name="Li Y."/>
            <person name="Yang H."/>
            <person name="Liu X."/>
            <person name="Wang J."/>
            <person name="Yin Y."/>
            <person name="Wang J."/>
        </authorList>
    </citation>
    <scope>NUCLEOTIDE SEQUENCE [LARGE SCALE GENOMIC DNA]</scope>
    <source>
        <strain evidence="1">05x7-T-G4-1.051#20</strain>
    </source>
</reference>
<dbReference type="AlphaFoldDB" id="K1QSM9"/>
<name>K1QSM9_MAGGI</name>
<protein>
    <submittedName>
        <fullName evidence="1">Uncharacterized protein</fullName>
    </submittedName>
</protein>
<organism evidence="1">
    <name type="scientific">Magallana gigas</name>
    <name type="common">Pacific oyster</name>
    <name type="synonym">Crassostrea gigas</name>
    <dbReference type="NCBI Taxonomy" id="29159"/>
    <lineage>
        <taxon>Eukaryota</taxon>
        <taxon>Metazoa</taxon>
        <taxon>Spiralia</taxon>
        <taxon>Lophotrochozoa</taxon>
        <taxon>Mollusca</taxon>
        <taxon>Bivalvia</taxon>
        <taxon>Autobranchia</taxon>
        <taxon>Pteriomorphia</taxon>
        <taxon>Ostreida</taxon>
        <taxon>Ostreoidea</taxon>
        <taxon>Ostreidae</taxon>
        <taxon>Magallana</taxon>
    </lineage>
</organism>
<gene>
    <name evidence="1" type="ORF">CGI_10014530</name>
</gene>
<dbReference type="EMBL" id="JH818174">
    <property type="protein sequence ID" value="EKC36618.1"/>
    <property type="molecule type" value="Genomic_DNA"/>
</dbReference>
<evidence type="ECO:0000313" key="1">
    <source>
        <dbReference type="EMBL" id="EKC36618.1"/>
    </source>
</evidence>
<sequence length="94" mass="10801">MAGLAERLERTASFIDAVDVEEHVDESTLHSLISNVDIHIGVEQIGSLKSRIQTLMSGGQEDWHACLHFLKLFFHHSRTWESCRFFIHQGKKKL</sequence>